<evidence type="ECO:0000256" key="3">
    <source>
        <dbReference type="ARBA" id="ARBA00023069"/>
    </source>
</evidence>
<evidence type="ECO:0000256" key="4">
    <source>
        <dbReference type="ARBA" id="ARBA00023273"/>
    </source>
</evidence>
<keyword evidence="4" id="KW-0966">Cell projection</keyword>
<accession>A0A1D1VNR9</accession>
<evidence type="ECO:0000256" key="1">
    <source>
        <dbReference type="ARBA" id="ARBA00004230"/>
    </source>
</evidence>
<gene>
    <name evidence="5" type="primary">RvY_13686-1</name>
    <name evidence="5" type="synonym">RvY_13686.1</name>
    <name evidence="5" type="ORF">RvY_13686</name>
</gene>
<proteinExistence type="predicted"/>
<reference evidence="5 6" key="1">
    <citation type="journal article" date="2016" name="Nat. Commun.">
        <title>Extremotolerant tardigrade genome and improved radiotolerance of human cultured cells by tardigrade-unique protein.</title>
        <authorList>
            <person name="Hashimoto T."/>
            <person name="Horikawa D.D."/>
            <person name="Saito Y."/>
            <person name="Kuwahara H."/>
            <person name="Kozuka-Hata H."/>
            <person name="Shin-I T."/>
            <person name="Minakuchi Y."/>
            <person name="Ohishi K."/>
            <person name="Motoyama A."/>
            <person name="Aizu T."/>
            <person name="Enomoto A."/>
            <person name="Kondo K."/>
            <person name="Tanaka S."/>
            <person name="Hara Y."/>
            <person name="Koshikawa S."/>
            <person name="Sagara H."/>
            <person name="Miura T."/>
            <person name="Yokobori S."/>
            <person name="Miyagawa K."/>
            <person name="Suzuki Y."/>
            <person name="Kubo T."/>
            <person name="Oyama M."/>
            <person name="Kohara Y."/>
            <person name="Fujiyama A."/>
            <person name="Arakawa K."/>
            <person name="Katayama T."/>
            <person name="Toyoda A."/>
            <person name="Kunieda T."/>
        </authorList>
    </citation>
    <scope>NUCLEOTIDE SEQUENCE [LARGE SCALE GENOMIC DNA]</scope>
    <source>
        <strain evidence="5 6">YOKOZUNA-1</strain>
    </source>
</reference>
<dbReference type="PANTHER" id="PTHR46437:SF1">
    <property type="entry name" value="MORN REPEAT-CONTAINING PROTEIN 5"/>
    <property type="match status" value="1"/>
</dbReference>
<protein>
    <submittedName>
        <fullName evidence="5">Uncharacterized protein</fullName>
    </submittedName>
</protein>
<keyword evidence="6" id="KW-1185">Reference proteome</keyword>
<comment type="caution">
    <text evidence="5">The sequence shown here is derived from an EMBL/GenBank/DDBJ whole genome shotgun (WGS) entry which is preliminary data.</text>
</comment>
<dbReference type="Proteomes" id="UP000186922">
    <property type="component" value="Unassembled WGS sequence"/>
</dbReference>
<dbReference type="InterPro" id="IPR042814">
    <property type="entry name" value="Morn5"/>
</dbReference>
<dbReference type="AlphaFoldDB" id="A0A1D1VNR9"/>
<evidence type="ECO:0000313" key="6">
    <source>
        <dbReference type="Proteomes" id="UP000186922"/>
    </source>
</evidence>
<keyword evidence="2" id="KW-0282">Flagellum</keyword>
<name>A0A1D1VNR9_RAMVA</name>
<dbReference type="PANTHER" id="PTHR46437">
    <property type="entry name" value="MORN REPEAT-CONTAINING PROTEIN 5"/>
    <property type="match status" value="1"/>
</dbReference>
<organism evidence="5 6">
    <name type="scientific">Ramazzottius varieornatus</name>
    <name type="common">Water bear</name>
    <name type="synonym">Tardigrade</name>
    <dbReference type="NCBI Taxonomy" id="947166"/>
    <lineage>
        <taxon>Eukaryota</taxon>
        <taxon>Metazoa</taxon>
        <taxon>Ecdysozoa</taxon>
        <taxon>Tardigrada</taxon>
        <taxon>Eutardigrada</taxon>
        <taxon>Parachela</taxon>
        <taxon>Hypsibioidea</taxon>
        <taxon>Ramazzottiidae</taxon>
        <taxon>Ramazzottius</taxon>
    </lineage>
</organism>
<dbReference type="EMBL" id="BDGG01000009">
    <property type="protein sequence ID" value="GAV03232.1"/>
    <property type="molecule type" value="Genomic_DNA"/>
</dbReference>
<comment type="subcellular location">
    <subcellularLocation>
        <location evidence="1">Cell projection</location>
        <location evidence="1">Cilium</location>
        <location evidence="1">Flagellum</location>
    </subcellularLocation>
</comment>
<sequence length="109" mass="12407">MFDSGMPGSRLSDADKPWGYCDGSDRRFWSEIQNDLSGKAPLAAVEPLPEIPKDSMDVGNGYYDIDKRKVYGYDGKIKRNVDDNEHFWIISTCRKGWMEETGRSPTTHV</sequence>
<keyword evidence="3" id="KW-0969">Cilium</keyword>
<dbReference type="GO" id="GO:0031514">
    <property type="term" value="C:motile cilium"/>
    <property type="evidence" value="ECO:0007669"/>
    <property type="project" value="UniProtKB-SubCell"/>
</dbReference>
<dbReference type="STRING" id="947166.A0A1D1VNR9"/>
<evidence type="ECO:0000256" key="2">
    <source>
        <dbReference type="ARBA" id="ARBA00022846"/>
    </source>
</evidence>
<dbReference type="OrthoDB" id="300500at2759"/>
<evidence type="ECO:0000313" key="5">
    <source>
        <dbReference type="EMBL" id="GAV03232.1"/>
    </source>
</evidence>